<dbReference type="InterPro" id="IPR003115">
    <property type="entry name" value="ParB_N"/>
</dbReference>
<dbReference type="EMBL" id="LMWL01000047">
    <property type="protein sequence ID" value="KUM93603.1"/>
    <property type="molecule type" value="Genomic_DNA"/>
</dbReference>
<dbReference type="SMART" id="SM00470">
    <property type="entry name" value="ParB"/>
    <property type="match status" value="1"/>
</dbReference>
<organism evidence="3 4">
    <name type="scientific">Streptomyces cellostaticus</name>
    <dbReference type="NCBI Taxonomy" id="67285"/>
    <lineage>
        <taxon>Bacteria</taxon>
        <taxon>Bacillati</taxon>
        <taxon>Actinomycetota</taxon>
        <taxon>Actinomycetes</taxon>
        <taxon>Kitasatosporales</taxon>
        <taxon>Streptomycetaceae</taxon>
        <taxon>Streptomyces</taxon>
    </lineage>
</organism>
<proteinExistence type="predicted"/>
<evidence type="ECO:0000256" key="1">
    <source>
        <dbReference type="SAM" id="MobiDB-lite"/>
    </source>
</evidence>
<feature type="domain" description="ParB-like N-terminal" evidence="2">
    <location>
        <begin position="22"/>
        <end position="106"/>
    </location>
</feature>
<gene>
    <name evidence="3" type="ORF">AQI88_26155</name>
</gene>
<keyword evidence="4" id="KW-1185">Reference proteome</keyword>
<evidence type="ECO:0000313" key="4">
    <source>
        <dbReference type="Proteomes" id="UP000054241"/>
    </source>
</evidence>
<accession>A0A117PVD4</accession>
<dbReference type="AlphaFoldDB" id="A0A117PVD4"/>
<evidence type="ECO:0000259" key="2">
    <source>
        <dbReference type="SMART" id="SM00470"/>
    </source>
</evidence>
<dbReference type="InterPro" id="IPR036086">
    <property type="entry name" value="ParB/Sulfiredoxin_sf"/>
</dbReference>
<dbReference type="Proteomes" id="UP000054241">
    <property type="component" value="Unassembled WGS sequence"/>
</dbReference>
<sequence>MPAPVDAVAAVAAGEAAGRRRATVPVDSLLDSDSPRINGENSERIQLLAGLEFPLPPILVHRETMRVIDGMHRLKAVRLRGDDTIDVEFFEGGETEAFALAVRLNITHGLPLSQADRTAAAQRILRARPYWSDRRIAAGVGLAAGTVASLRRRSTGQNEQLNARVGRDGRIRPLHATEGRLRASQVIAANPGASLREIAEQAGIATATAKDVRDRIRQGQDPLPSKRQPVKESSAALEALPQPVGGRTATRTSAAAIALLLPTLRKDPSLRTDAGRMLLQMLSAHSIGDDAQWLRLARSVPGHRADLLAQAARRCADHWLRLANELESRGM</sequence>
<comment type="caution">
    <text evidence="3">The sequence shown here is derived from an EMBL/GenBank/DDBJ whole genome shotgun (WGS) entry which is preliminary data.</text>
</comment>
<dbReference type="SUPFAM" id="SSF110849">
    <property type="entry name" value="ParB/Sulfiredoxin"/>
    <property type="match status" value="1"/>
</dbReference>
<reference evidence="3 4" key="1">
    <citation type="submission" date="2015-10" db="EMBL/GenBank/DDBJ databases">
        <title>Draft genome sequence of Streptomyces cellostaticus DSM 40189, type strain for the species Streptomyces cellostaticus.</title>
        <authorList>
            <person name="Ruckert C."/>
            <person name="Winkler A."/>
            <person name="Kalinowski J."/>
            <person name="Kampfer P."/>
            <person name="Glaeser S."/>
        </authorList>
    </citation>
    <scope>NUCLEOTIDE SEQUENCE [LARGE SCALE GENOMIC DNA]</scope>
    <source>
        <strain evidence="3 4">DSM 40189</strain>
    </source>
</reference>
<evidence type="ECO:0000313" key="3">
    <source>
        <dbReference type="EMBL" id="KUM93603.1"/>
    </source>
</evidence>
<protein>
    <recommendedName>
        <fullName evidence="2">ParB-like N-terminal domain-containing protein</fullName>
    </recommendedName>
</protein>
<name>A0A117PVD4_9ACTN</name>
<dbReference type="STRING" id="67285.AQI88_26155"/>
<feature type="region of interest" description="Disordered" evidence="1">
    <location>
        <begin position="209"/>
        <end position="248"/>
    </location>
</feature>